<dbReference type="PANTHER" id="PTHR43877">
    <property type="entry name" value="AMINOALKYLPHOSPHONATE N-ACETYLTRANSFERASE-RELATED-RELATED"/>
    <property type="match status" value="1"/>
</dbReference>
<keyword evidence="2" id="KW-0012">Acyltransferase</keyword>
<dbReference type="STRING" id="1121922.GCA_000428905_02732"/>
<accession>K6YZ29</accession>
<dbReference type="OrthoDB" id="326501at2"/>
<dbReference type="SUPFAM" id="SSF55729">
    <property type="entry name" value="Acyl-CoA N-acyltransferases (Nat)"/>
    <property type="match status" value="1"/>
</dbReference>
<dbReference type="InterPro" id="IPR016181">
    <property type="entry name" value="Acyl_CoA_acyltransferase"/>
</dbReference>
<organism evidence="4 5">
    <name type="scientific">Brumicola pallidula DSM 14239 = ACAM 615</name>
    <dbReference type="NCBI Taxonomy" id="1121922"/>
    <lineage>
        <taxon>Bacteria</taxon>
        <taxon>Pseudomonadati</taxon>
        <taxon>Pseudomonadota</taxon>
        <taxon>Gammaproteobacteria</taxon>
        <taxon>Alteromonadales</taxon>
        <taxon>Alteromonadaceae</taxon>
        <taxon>Brumicola</taxon>
    </lineage>
</organism>
<evidence type="ECO:0000256" key="1">
    <source>
        <dbReference type="ARBA" id="ARBA00022679"/>
    </source>
</evidence>
<dbReference type="Proteomes" id="UP000006251">
    <property type="component" value="Unassembled WGS sequence"/>
</dbReference>
<dbReference type="InterPro" id="IPR050832">
    <property type="entry name" value="Bact_Acetyltransf"/>
</dbReference>
<protein>
    <recommendedName>
        <fullName evidence="3">N-acetyltransferase domain-containing protein</fullName>
    </recommendedName>
</protein>
<reference evidence="5" key="1">
    <citation type="journal article" date="2014" name="Environ. Microbiol.">
        <title>Comparative genomics of the marine bacterial genus Glaciecola reveals the high degree of genomic diversity and genomic characteristic for cold adaptation.</title>
        <authorList>
            <person name="Qin Q.L."/>
            <person name="Xie B.B."/>
            <person name="Yu Y."/>
            <person name="Shu Y.L."/>
            <person name="Rong J.C."/>
            <person name="Zhang Y.J."/>
            <person name="Zhao D.L."/>
            <person name="Chen X.L."/>
            <person name="Zhang X.Y."/>
            <person name="Chen B."/>
            <person name="Zhou B.C."/>
            <person name="Zhang Y.Z."/>
        </authorList>
    </citation>
    <scope>NUCLEOTIDE SEQUENCE [LARGE SCALE GENOMIC DNA]</scope>
    <source>
        <strain evidence="5">ACAM 615</strain>
    </source>
</reference>
<dbReference type="CDD" id="cd04301">
    <property type="entry name" value="NAT_SF"/>
    <property type="match status" value="1"/>
</dbReference>
<evidence type="ECO:0000259" key="3">
    <source>
        <dbReference type="PROSITE" id="PS51186"/>
    </source>
</evidence>
<dbReference type="PROSITE" id="PS51186">
    <property type="entry name" value="GNAT"/>
    <property type="match status" value="1"/>
</dbReference>
<gene>
    <name evidence="4" type="ORF">GPAL_2360</name>
</gene>
<dbReference type="EMBL" id="BAEQ01000042">
    <property type="protein sequence ID" value="GAC29221.1"/>
    <property type="molecule type" value="Genomic_DNA"/>
</dbReference>
<name>K6YZ29_9ALTE</name>
<dbReference type="AlphaFoldDB" id="K6YZ29"/>
<keyword evidence="5" id="KW-1185">Reference proteome</keyword>
<dbReference type="Pfam" id="PF00583">
    <property type="entry name" value="Acetyltransf_1"/>
    <property type="match status" value="1"/>
</dbReference>
<comment type="caution">
    <text evidence="4">The sequence shown here is derived from an EMBL/GenBank/DDBJ whole genome shotgun (WGS) entry which is preliminary data.</text>
</comment>
<evidence type="ECO:0000256" key="2">
    <source>
        <dbReference type="ARBA" id="ARBA00023315"/>
    </source>
</evidence>
<dbReference type="Gene3D" id="3.40.630.30">
    <property type="match status" value="1"/>
</dbReference>
<sequence>MDKNDIQVGSDLELKTAAKDDFVAVADWFVGIKLVSASQVSKFVRQWAGPNIVYPCTANQLALHIRTGQYHSFVLNQHTNIIGFGQIQMIKGRAHLARLAINPNFRGRGLARRLLSELIENAQQQIDLKEVSLFVYSENTIAIACYEKFGFAESATPTGINAVAGCRFMTLRC</sequence>
<dbReference type="InterPro" id="IPR000182">
    <property type="entry name" value="GNAT_dom"/>
</dbReference>
<evidence type="ECO:0000313" key="4">
    <source>
        <dbReference type="EMBL" id="GAC29221.1"/>
    </source>
</evidence>
<proteinExistence type="predicted"/>
<keyword evidence="1" id="KW-0808">Transferase</keyword>
<evidence type="ECO:0000313" key="5">
    <source>
        <dbReference type="Proteomes" id="UP000006251"/>
    </source>
</evidence>
<dbReference type="GO" id="GO:0016747">
    <property type="term" value="F:acyltransferase activity, transferring groups other than amino-acyl groups"/>
    <property type="evidence" value="ECO:0007669"/>
    <property type="project" value="InterPro"/>
</dbReference>
<dbReference type="RefSeq" id="WP_006011841.1">
    <property type="nucleotide sequence ID" value="NZ_AUAV01000014.1"/>
</dbReference>
<feature type="domain" description="N-acetyltransferase" evidence="3">
    <location>
        <begin position="12"/>
        <end position="173"/>
    </location>
</feature>